<evidence type="ECO:0000313" key="10">
    <source>
        <dbReference type="Proteomes" id="UP000637239"/>
    </source>
</evidence>
<reference evidence="9" key="1">
    <citation type="submission" date="2021-01" db="EMBL/GenBank/DDBJ databases">
        <authorList>
            <consortium name="Aspergillus chevalieri M1 genome sequencing consortium"/>
            <person name="Kazuki M."/>
            <person name="Futagami T."/>
        </authorList>
    </citation>
    <scope>NUCLEOTIDE SEQUENCE</scope>
    <source>
        <strain evidence="9">M1</strain>
    </source>
</reference>
<feature type="transmembrane region" description="Helical" evidence="8">
    <location>
        <begin position="346"/>
        <end position="368"/>
    </location>
</feature>
<dbReference type="PANTHER" id="PTHR10778">
    <property type="entry name" value="SOLUTE CARRIER FAMILY 35 MEMBER B"/>
    <property type="match status" value="1"/>
</dbReference>
<proteinExistence type="predicted"/>
<evidence type="ECO:0000256" key="4">
    <source>
        <dbReference type="ARBA" id="ARBA00022692"/>
    </source>
</evidence>
<evidence type="ECO:0000256" key="8">
    <source>
        <dbReference type="SAM" id="Phobius"/>
    </source>
</evidence>
<dbReference type="GO" id="GO:0000139">
    <property type="term" value="C:Golgi membrane"/>
    <property type="evidence" value="ECO:0007669"/>
    <property type="project" value="TreeGrafter"/>
</dbReference>
<keyword evidence="10" id="KW-1185">Reference proteome</keyword>
<dbReference type="RefSeq" id="XP_043140834.1">
    <property type="nucleotide sequence ID" value="XM_043283568.1"/>
</dbReference>
<feature type="compositionally biased region" description="Polar residues" evidence="7">
    <location>
        <begin position="1"/>
        <end position="29"/>
    </location>
</feature>
<evidence type="ECO:0000256" key="5">
    <source>
        <dbReference type="ARBA" id="ARBA00022989"/>
    </source>
</evidence>
<dbReference type="GeneID" id="66986670"/>
<keyword evidence="2" id="KW-0813">Transport</keyword>
<dbReference type="GO" id="GO:0005464">
    <property type="term" value="F:UDP-xylose transmembrane transporter activity"/>
    <property type="evidence" value="ECO:0007669"/>
    <property type="project" value="TreeGrafter"/>
</dbReference>
<dbReference type="InterPro" id="IPR013657">
    <property type="entry name" value="SCL35B1-4/HUT1"/>
</dbReference>
<dbReference type="EMBL" id="AP024423">
    <property type="protein sequence ID" value="BCR92321.1"/>
    <property type="molecule type" value="Genomic_DNA"/>
</dbReference>
<dbReference type="KEGG" id="ache:ACHE_80221S"/>
<evidence type="ECO:0000256" key="6">
    <source>
        <dbReference type="ARBA" id="ARBA00023136"/>
    </source>
</evidence>
<keyword evidence="5 8" id="KW-1133">Transmembrane helix</keyword>
<dbReference type="Proteomes" id="UP000637239">
    <property type="component" value="Chromosome 8"/>
</dbReference>
<dbReference type="GO" id="GO:0005462">
    <property type="term" value="F:UDP-N-acetylglucosamine transmembrane transporter activity"/>
    <property type="evidence" value="ECO:0007669"/>
    <property type="project" value="TreeGrafter"/>
</dbReference>
<keyword evidence="3" id="KW-0762">Sugar transport</keyword>
<evidence type="ECO:0000313" key="9">
    <source>
        <dbReference type="EMBL" id="BCR92321.1"/>
    </source>
</evidence>
<accession>A0A7R7VX12</accession>
<feature type="transmembrane region" description="Helical" evidence="8">
    <location>
        <begin position="90"/>
        <end position="110"/>
    </location>
</feature>
<keyword evidence="4 8" id="KW-0812">Transmembrane</keyword>
<dbReference type="GO" id="GO:0005789">
    <property type="term" value="C:endoplasmic reticulum membrane"/>
    <property type="evidence" value="ECO:0007669"/>
    <property type="project" value="TreeGrafter"/>
</dbReference>
<evidence type="ECO:0000256" key="7">
    <source>
        <dbReference type="SAM" id="MobiDB-lite"/>
    </source>
</evidence>
<feature type="transmembrane region" description="Helical" evidence="8">
    <location>
        <begin position="406"/>
        <end position="426"/>
    </location>
</feature>
<sequence>MSGRSSGTLKATSNDLTPNHTTDRSSSNDNKQDAHSRDAGGSLTGIGAAAAHATLPIWVNVVLMVSLIFGGCCANMFALEAIIKEEPRSGPLITFVQFIVTALFTLPNFVSIPAGPRSLFIAKRVIPLRSWLAYTAFFLTINLLNNWAFAYKISVPLHIIVRSGGPVASMIIGYLFNGKRYSRGQVVAVILLTLGVVGAALADAEARGQSMNIETDSNSHTIANTVTGFSILALAMILSAFQGIFADRLYERHGRNNWKEALFYSHALSLPLFLTSYPQLLSQWRTLLSSPPLLSKISAVSNLTSINLGGVSATTPLGVLSIPASVSGVISSLALVVQRHQFFQSFLAHVPIQVVYLFMNAFTQFLCIRGVHLLAAKTSSLTVTIVLNIRKLVSLLLSIYLFGNQLAPGVLVGAALVFAGGGLYGFEGTRLREKSLKKD</sequence>
<feature type="transmembrane region" description="Helical" evidence="8">
    <location>
        <begin position="131"/>
        <end position="149"/>
    </location>
</feature>
<feature type="transmembrane region" description="Helical" evidence="8">
    <location>
        <begin position="261"/>
        <end position="280"/>
    </location>
</feature>
<organism evidence="9 10">
    <name type="scientific">Aspergillus chevalieri</name>
    <name type="common">Eurotium chevalieri</name>
    <dbReference type="NCBI Taxonomy" id="182096"/>
    <lineage>
        <taxon>Eukaryota</taxon>
        <taxon>Fungi</taxon>
        <taxon>Dikarya</taxon>
        <taxon>Ascomycota</taxon>
        <taxon>Pezizomycotina</taxon>
        <taxon>Eurotiomycetes</taxon>
        <taxon>Eurotiomycetidae</taxon>
        <taxon>Eurotiales</taxon>
        <taxon>Aspergillaceae</taxon>
        <taxon>Aspergillus</taxon>
        <taxon>Aspergillus subgen. Aspergillus</taxon>
    </lineage>
</organism>
<evidence type="ECO:0000256" key="1">
    <source>
        <dbReference type="ARBA" id="ARBA00004127"/>
    </source>
</evidence>
<feature type="region of interest" description="Disordered" evidence="7">
    <location>
        <begin position="1"/>
        <end position="39"/>
    </location>
</feature>
<feature type="transmembrane region" description="Helical" evidence="8">
    <location>
        <begin position="57"/>
        <end position="78"/>
    </location>
</feature>
<dbReference type="Pfam" id="PF08449">
    <property type="entry name" value="UAA"/>
    <property type="match status" value="1"/>
</dbReference>
<comment type="subcellular location">
    <subcellularLocation>
        <location evidence="1">Endomembrane system</location>
        <topology evidence="1">Multi-pass membrane protein</topology>
    </subcellularLocation>
</comment>
<feature type="transmembrane region" description="Helical" evidence="8">
    <location>
        <begin position="184"/>
        <end position="202"/>
    </location>
</feature>
<name>A0A7R7VX12_ASPCH</name>
<gene>
    <name evidence="9" type="primary">YEA4</name>
    <name evidence="9" type="ORF">ACHE_80221S</name>
</gene>
<evidence type="ECO:0000256" key="3">
    <source>
        <dbReference type="ARBA" id="ARBA00022597"/>
    </source>
</evidence>
<dbReference type="PANTHER" id="PTHR10778:SF4">
    <property type="entry name" value="NUCLEOTIDE SUGAR TRANSPORTER SLC35B4"/>
    <property type="match status" value="1"/>
</dbReference>
<reference evidence="9" key="2">
    <citation type="submission" date="2021-02" db="EMBL/GenBank/DDBJ databases">
        <title>Aspergillus chevalieri M1 genome sequence.</title>
        <authorList>
            <person name="Kadooka C."/>
            <person name="Mori K."/>
            <person name="Futagami T."/>
        </authorList>
    </citation>
    <scope>NUCLEOTIDE SEQUENCE</scope>
    <source>
        <strain evidence="9">M1</strain>
    </source>
</reference>
<keyword evidence="6 8" id="KW-0472">Membrane</keyword>
<dbReference type="AlphaFoldDB" id="A0A7R7VX12"/>
<evidence type="ECO:0000256" key="2">
    <source>
        <dbReference type="ARBA" id="ARBA00022448"/>
    </source>
</evidence>
<feature type="transmembrane region" description="Helical" evidence="8">
    <location>
        <begin position="155"/>
        <end position="177"/>
    </location>
</feature>
<feature type="transmembrane region" description="Helical" evidence="8">
    <location>
        <begin position="222"/>
        <end position="241"/>
    </location>
</feature>
<protein>
    <submittedName>
        <fullName evidence="9">Golgi uridine diphosphate-N-acetylglucosamine transporter</fullName>
    </submittedName>
</protein>